<feature type="region of interest" description="Disordered" evidence="1">
    <location>
        <begin position="1"/>
        <end position="69"/>
    </location>
</feature>
<gene>
    <name evidence="2" type="ORF">B0I35DRAFT_404431</name>
</gene>
<accession>A0A8K0T2U2</accession>
<dbReference type="Proteomes" id="UP000813444">
    <property type="component" value="Unassembled WGS sequence"/>
</dbReference>
<sequence length="116" mass="13030">MPEAYSCPHREQPIKRGERRNWQRLLVEQGGSTNNDRRGSVNRERDRDREVLIERGGSEANDRSRTCSSCVEDPRSISLIQLSQQRSAAAARAVELELELVVAAARGDDPMQGKAK</sequence>
<organism evidence="2 3">
    <name type="scientific">Stachybotrys elegans</name>
    <dbReference type="NCBI Taxonomy" id="80388"/>
    <lineage>
        <taxon>Eukaryota</taxon>
        <taxon>Fungi</taxon>
        <taxon>Dikarya</taxon>
        <taxon>Ascomycota</taxon>
        <taxon>Pezizomycotina</taxon>
        <taxon>Sordariomycetes</taxon>
        <taxon>Hypocreomycetidae</taxon>
        <taxon>Hypocreales</taxon>
        <taxon>Stachybotryaceae</taxon>
        <taxon>Stachybotrys</taxon>
    </lineage>
</organism>
<reference evidence="2" key="1">
    <citation type="journal article" date="2021" name="Nat. Commun.">
        <title>Genetic determinants of endophytism in the Arabidopsis root mycobiome.</title>
        <authorList>
            <person name="Mesny F."/>
            <person name="Miyauchi S."/>
            <person name="Thiergart T."/>
            <person name="Pickel B."/>
            <person name="Atanasova L."/>
            <person name="Karlsson M."/>
            <person name="Huettel B."/>
            <person name="Barry K.W."/>
            <person name="Haridas S."/>
            <person name="Chen C."/>
            <person name="Bauer D."/>
            <person name="Andreopoulos W."/>
            <person name="Pangilinan J."/>
            <person name="LaButti K."/>
            <person name="Riley R."/>
            <person name="Lipzen A."/>
            <person name="Clum A."/>
            <person name="Drula E."/>
            <person name="Henrissat B."/>
            <person name="Kohler A."/>
            <person name="Grigoriev I.V."/>
            <person name="Martin F.M."/>
            <person name="Hacquard S."/>
        </authorList>
    </citation>
    <scope>NUCLEOTIDE SEQUENCE</scope>
    <source>
        <strain evidence="2">MPI-CAGE-CH-0235</strain>
    </source>
</reference>
<feature type="compositionally biased region" description="Basic and acidic residues" evidence="1">
    <location>
        <begin position="35"/>
        <end position="65"/>
    </location>
</feature>
<dbReference type="EMBL" id="JAGPNK010000001">
    <property type="protein sequence ID" value="KAH7329181.1"/>
    <property type="molecule type" value="Genomic_DNA"/>
</dbReference>
<evidence type="ECO:0000313" key="3">
    <source>
        <dbReference type="Proteomes" id="UP000813444"/>
    </source>
</evidence>
<dbReference type="AlphaFoldDB" id="A0A8K0T2U2"/>
<proteinExistence type="predicted"/>
<evidence type="ECO:0000313" key="2">
    <source>
        <dbReference type="EMBL" id="KAH7329181.1"/>
    </source>
</evidence>
<protein>
    <submittedName>
        <fullName evidence="2">Uncharacterized protein</fullName>
    </submittedName>
</protein>
<feature type="compositionally biased region" description="Basic and acidic residues" evidence="1">
    <location>
        <begin position="8"/>
        <end position="21"/>
    </location>
</feature>
<name>A0A8K0T2U2_9HYPO</name>
<evidence type="ECO:0000256" key="1">
    <source>
        <dbReference type="SAM" id="MobiDB-lite"/>
    </source>
</evidence>
<keyword evidence="3" id="KW-1185">Reference proteome</keyword>
<comment type="caution">
    <text evidence="2">The sequence shown here is derived from an EMBL/GenBank/DDBJ whole genome shotgun (WGS) entry which is preliminary data.</text>
</comment>